<organism evidence="2">
    <name type="scientific">Desulfovibrio sp. U5L</name>
    <dbReference type="NCBI Taxonomy" id="596152"/>
    <lineage>
        <taxon>Bacteria</taxon>
        <taxon>Pseudomonadati</taxon>
        <taxon>Thermodesulfobacteriota</taxon>
        <taxon>Desulfovibrionia</taxon>
        <taxon>Desulfovibrionales</taxon>
        <taxon>Desulfovibrionaceae</taxon>
        <taxon>Desulfovibrio</taxon>
    </lineage>
</organism>
<dbReference type="OrthoDB" id="5455820at2"/>
<name>I2Q3W6_9BACT</name>
<proteinExistence type="predicted"/>
<gene>
    <name evidence="2" type="ORF">DesU5LDRAFT_2829</name>
</gene>
<sequence length="145" mass="16945">MAPHPAQSSLVFVSFSVVALYAPALLLGFAGYLFFSRKKTRIERTLQKHRRIRDGIAARGQARRKKLALRHQRKNIRELAELVRTQLEEKKPDMTPYLHQRTSVFIEKAVTTIDFDRLYALHTFFAGTREKQLSPVMELFFEQVR</sequence>
<dbReference type="STRING" id="596152.DesU5LDRAFT_2829"/>
<keyword evidence="1" id="KW-0472">Membrane</keyword>
<dbReference type="HOGENOM" id="CLU_1783777_0_0_7"/>
<evidence type="ECO:0000256" key="1">
    <source>
        <dbReference type="SAM" id="Phobius"/>
    </source>
</evidence>
<feature type="transmembrane region" description="Helical" evidence="1">
    <location>
        <begin position="12"/>
        <end position="35"/>
    </location>
</feature>
<evidence type="ECO:0000313" key="2">
    <source>
        <dbReference type="EMBL" id="EIG54472.1"/>
    </source>
</evidence>
<reference evidence="2" key="1">
    <citation type="submission" date="2011-11" db="EMBL/GenBank/DDBJ databases">
        <title>Improved High-Quality Draft sequence of Desulfovibrio sp. U5L.</title>
        <authorList>
            <consortium name="US DOE Joint Genome Institute"/>
            <person name="Lucas S."/>
            <person name="Han J."/>
            <person name="Lapidus A."/>
            <person name="Cheng J.-F."/>
            <person name="Goodwin L."/>
            <person name="Pitluck S."/>
            <person name="Peters L."/>
            <person name="Ovchinnikova G."/>
            <person name="Held B."/>
            <person name="Detter J.C."/>
            <person name="Han C."/>
            <person name="Tapia R."/>
            <person name="Land M."/>
            <person name="Hauser L."/>
            <person name="Kyrpides N."/>
            <person name="Ivanova N."/>
            <person name="Pagani I."/>
            <person name="Gabster J."/>
            <person name="Walker C."/>
            <person name="Stolyar S."/>
            <person name="Stahl D."/>
            <person name="Arkin A."/>
            <person name="Dehal P."/>
            <person name="Hazen T."/>
            <person name="Woyke T."/>
        </authorList>
    </citation>
    <scope>NUCLEOTIDE SEQUENCE [LARGE SCALE GENOMIC DNA]</scope>
    <source>
        <strain evidence="2">U5L</strain>
    </source>
</reference>
<keyword evidence="1" id="KW-1133">Transmembrane helix</keyword>
<dbReference type="eggNOG" id="ENOG5031F53">
    <property type="taxonomic scope" value="Bacteria"/>
</dbReference>
<dbReference type="AlphaFoldDB" id="I2Q3W6"/>
<accession>I2Q3W6</accession>
<keyword evidence="1" id="KW-0812">Transmembrane</keyword>
<protein>
    <submittedName>
        <fullName evidence="2">Uncharacterized protein</fullName>
    </submittedName>
</protein>
<dbReference type="EMBL" id="JH600068">
    <property type="protein sequence ID" value="EIG54472.1"/>
    <property type="molecule type" value="Genomic_DNA"/>
</dbReference>